<protein>
    <submittedName>
        <fullName evidence="1">Uncharacterized protein</fullName>
    </submittedName>
</protein>
<sequence>MLIKYDECPIILCLWSFMCIIQDDELNLSVKQVQNRCV</sequence>
<dbReference type="Proteomes" id="UP000280228">
    <property type="component" value="Chromosome"/>
</dbReference>
<evidence type="ECO:0000313" key="3">
    <source>
        <dbReference type="Proteomes" id="UP000268436"/>
    </source>
</evidence>
<evidence type="ECO:0000313" key="1">
    <source>
        <dbReference type="EMBL" id="AZQ94003.1"/>
    </source>
</evidence>
<organism evidence="1 4">
    <name type="scientific">Moraxella catarrhalis</name>
    <name type="common">Branhamella catarrhalis</name>
    <dbReference type="NCBI Taxonomy" id="480"/>
    <lineage>
        <taxon>Bacteria</taxon>
        <taxon>Pseudomonadati</taxon>
        <taxon>Pseudomonadota</taxon>
        <taxon>Gammaproteobacteria</taxon>
        <taxon>Moraxellales</taxon>
        <taxon>Moraxellaceae</taxon>
        <taxon>Moraxella</taxon>
    </lineage>
</organism>
<accession>A0A3Q9GCM0</accession>
<reference evidence="3 4" key="1">
    <citation type="submission" date="2018-12" db="EMBL/GenBank/DDBJ databases">
        <title>Persistence of Moraxella catarrhalis in Chronic Obstructive Pulmonary Disease and Regulation of the Hag/MID Adhesin.</title>
        <authorList>
            <person name="Murphy T."/>
            <person name="Zhao X."/>
            <person name="Vyas G."/>
            <person name="Aluvathingal J."/>
            <person name="Nadendla S."/>
            <person name="Tallon L."/>
            <person name="Tettelin H."/>
        </authorList>
    </citation>
    <scope>NUCLEOTIDE SEQUENCE [LARGE SCALE GENOMIC DNA]</scope>
    <source>
        <strain evidence="2 3">173P27B1</strain>
        <strain evidence="1 4">46P58B1</strain>
    </source>
</reference>
<name>A0A3Q9GCM0_MORCA</name>
<dbReference type="EMBL" id="RYER01000024">
    <property type="protein sequence ID" value="RUO12776.1"/>
    <property type="molecule type" value="Genomic_DNA"/>
</dbReference>
<keyword evidence="3" id="KW-1185">Reference proteome</keyword>
<gene>
    <name evidence="1" type="ORF">EJK53_1822</name>
    <name evidence="2" type="ORF">EJK54_0593</name>
</gene>
<evidence type="ECO:0000313" key="4">
    <source>
        <dbReference type="Proteomes" id="UP000280228"/>
    </source>
</evidence>
<dbReference type="Proteomes" id="UP000268436">
    <property type="component" value="Unassembled WGS sequence"/>
</dbReference>
<evidence type="ECO:0000313" key="2">
    <source>
        <dbReference type="EMBL" id="RUO12776.1"/>
    </source>
</evidence>
<dbReference type="EMBL" id="CP034662">
    <property type="protein sequence ID" value="AZQ94003.1"/>
    <property type="molecule type" value="Genomic_DNA"/>
</dbReference>
<dbReference type="AlphaFoldDB" id="A0A3Q9GCM0"/>
<proteinExistence type="predicted"/>